<dbReference type="AlphaFoldDB" id="A0AAN6IFP2"/>
<feature type="compositionally biased region" description="Basic and acidic residues" evidence="1">
    <location>
        <begin position="312"/>
        <end position="332"/>
    </location>
</feature>
<organism evidence="2 3">
    <name type="scientific">Exophiala viscosa</name>
    <dbReference type="NCBI Taxonomy" id="2486360"/>
    <lineage>
        <taxon>Eukaryota</taxon>
        <taxon>Fungi</taxon>
        <taxon>Dikarya</taxon>
        <taxon>Ascomycota</taxon>
        <taxon>Pezizomycotina</taxon>
        <taxon>Eurotiomycetes</taxon>
        <taxon>Chaetothyriomycetidae</taxon>
        <taxon>Chaetothyriales</taxon>
        <taxon>Herpotrichiellaceae</taxon>
        <taxon>Exophiala</taxon>
    </lineage>
</organism>
<dbReference type="Proteomes" id="UP001203852">
    <property type="component" value="Unassembled WGS sequence"/>
</dbReference>
<evidence type="ECO:0000313" key="3">
    <source>
        <dbReference type="Proteomes" id="UP001203852"/>
    </source>
</evidence>
<keyword evidence="3" id="KW-1185">Reference proteome</keyword>
<protein>
    <submittedName>
        <fullName evidence="2">Uncharacterized protein</fullName>
    </submittedName>
</protein>
<evidence type="ECO:0000256" key="1">
    <source>
        <dbReference type="SAM" id="MobiDB-lite"/>
    </source>
</evidence>
<accession>A0AAN6IFP2</accession>
<dbReference type="EMBL" id="MU404353">
    <property type="protein sequence ID" value="KAI1613764.1"/>
    <property type="molecule type" value="Genomic_DNA"/>
</dbReference>
<name>A0AAN6IFP2_9EURO</name>
<proteinExistence type="predicted"/>
<feature type="region of interest" description="Disordered" evidence="1">
    <location>
        <begin position="15"/>
        <end position="197"/>
    </location>
</feature>
<sequence>MEHICSRCARLGLRARPTLPSISSLANARSFSTSQISGAEGDSTPPKRPAGSPQARPAGSAPRFQIRRTPVEDNRQQNPSLAYPRQPSSGSSQPRQPNAAGPRITPLPPRRTPPGAQSGAAGAGAGQRPPPGQLLLRRSGPPRSTSPSSAQRTPQSLGRGGPPPNRTDKRVRRSNQRAANKQAEEEEDENEHENTEAIIAKQIATVIDPSPNPTEEITHIPGKDLSIETLRADWPNTPLSSTGLTETVQQRIEWLAHRIPHGYDTPGQLADRYVKGYLTRFESEEEKKEVIRLAEEMAQKRADEITERKNVDIQPRDMSFDDLASRSEERQGLTDTYVKGNYPEVKKQKLPFLNHIAGNLNNNATYHSADTKQFMETIQKLMADVQGGRAQKDA</sequence>
<comment type="caution">
    <text evidence="2">The sequence shown here is derived from an EMBL/GenBank/DDBJ whole genome shotgun (WGS) entry which is preliminary data.</text>
</comment>
<evidence type="ECO:0000313" key="2">
    <source>
        <dbReference type="EMBL" id="KAI1613764.1"/>
    </source>
</evidence>
<gene>
    <name evidence="2" type="ORF">EDD36DRAFT_463639</name>
</gene>
<feature type="compositionally biased region" description="Low complexity" evidence="1">
    <location>
        <begin position="133"/>
        <end position="150"/>
    </location>
</feature>
<feature type="compositionally biased region" description="Polar residues" evidence="1">
    <location>
        <begin position="20"/>
        <end position="37"/>
    </location>
</feature>
<reference evidence="2" key="1">
    <citation type="journal article" date="2022" name="bioRxiv">
        <title>Deciphering the potential niche of two novel black yeast fungi from a biological soil crust based on their genomes, phenotypes, and melanin regulation.</title>
        <authorList>
            <consortium name="DOE Joint Genome Institute"/>
            <person name="Carr E.C."/>
            <person name="Barton Q."/>
            <person name="Grambo S."/>
            <person name="Sullivan M."/>
            <person name="Renfro C.M."/>
            <person name="Kuo A."/>
            <person name="Pangilinan J."/>
            <person name="Lipzen A."/>
            <person name="Keymanesh K."/>
            <person name="Savage E."/>
            <person name="Barry K."/>
            <person name="Grigoriev I.V."/>
            <person name="Riekhof W.R."/>
            <person name="Harris S.S."/>
        </authorList>
    </citation>
    <scope>NUCLEOTIDE SEQUENCE</scope>
    <source>
        <strain evidence="2">JF 03-4F</strain>
    </source>
</reference>
<feature type="compositionally biased region" description="Low complexity" evidence="1">
    <location>
        <begin position="84"/>
        <end position="97"/>
    </location>
</feature>
<feature type="region of interest" description="Disordered" evidence="1">
    <location>
        <begin position="312"/>
        <end position="335"/>
    </location>
</feature>